<dbReference type="GO" id="GO:0005634">
    <property type="term" value="C:nucleus"/>
    <property type="evidence" value="ECO:0007669"/>
    <property type="project" value="UniProtKB-SubCell"/>
</dbReference>
<dbReference type="Gene3D" id="1.10.287.10">
    <property type="entry name" value="S15/NS1, RNA-binding"/>
    <property type="match status" value="1"/>
</dbReference>
<comment type="catalytic activity">
    <reaction evidence="5 6">
        <text>O-phospho-L-threonyl-[protein] + H2O = L-threonyl-[protein] + phosphate</text>
        <dbReference type="Rhea" id="RHEA:47004"/>
        <dbReference type="Rhea" id="RHEA-COMP:11060"/>
        <dbReference type="Rhea" id="RHEA-COMP:11605"/>
        <dbReference type="ChEBI" id="CHEBI:15377"/>
        <dbReference type="ChEBI" id="CHEBI:30013"/>
        <dbReference type="ChEBI" id="CHEBI:43474"/>
        <dbReference type="ChEBI" id="CHEBI:61977"/>
        <dbReference type="EC" id="3.1.3.16"/>
    </reaction>
</comment>
<dbReference type="GO" id="GO:0008420">
    <property type="term" value="F:RNA polymerase II CTD heptapeptide repeat phosphatase activity"/>
    <property type="evidence" value="ECO:0007669"/>
    <property type="project" value="UniProtKB-UniRule"/>
</dbReference>
<comment type="subcellular location">
    <subcellularLocation>
        <location evidence="1 6">Nucleus</location>
    </subcellularLocation>
</comment>
<dbReference type="Gene3D" id="3.40.50.10190">
    <property type="entry name" value="BRCT domain"/>
    <property type="match status" value="1"/>
</dbReference>
<dbReference type="CDD" id="cd07521">
    <property type="entry name" value="HAD_FCP1-like"/>
    <property type="match status" value="1"/>
</dbReference>
<evidence type="ECO:0000256" key="4">
    <source>
        <dbReference type="ARBA" id="ARBA00047761"/>
    </source>
</evidence>
<comment type="catalytic activity">
    <reaction evidence="4 6">
        <text>O-phospho-L-seryl-[protein] + H2O = L-seryl-[protein] + phosphate</text>
        <dbReference type="Rhea" id="RHEA:20629"/>
        <dbReference type="Rhea" id="RHEA-COMP:9863"/>
        <dbReference type="Rhea" id="RHEA-COMP:11604"/>
        <dbReference type="ChEBI" id="CHEBI:15377"/>
        <dbReference type="ChEBI" id="CHEBI:29999"/>
        <dbReference type="ChEBI" id="CHEBI:43474"/>
        <dbReference type="ChEBI" id="CHEBI:83421"/>
        <dbReference type="EC" id="3.1.3.16"/>
    </reaction>
</comment>
<dbReference type="SMART" id="SM00577">
    <property type="entry name" value="CPDc"/>
    <property type="match status" value="1"/>
</dbReference>
<dbReference type="InterPro" id="IPR036420">
    <property type="entry name" value="BRCT_dom_sf"/>
</dbReference>
<dbReference type="InParanoid" id="G3ARZ1"/>
<evidence type="ECO:0000256" key="2">
    <source>
        <dbReference type="ARBA" id="ARBA00022801"/>
    </source>
</evidence>
<accession>G3ARZ1</accession>
<dbReference type="STRING" id="619300.G3ARZ1"/>
<dbReference type="RefSeq" id="XP_007376618.1">
    <property type="nucleotide sequence ID" value="XM_007376556.1"/>
</dbReference>
<dbReference type="CDD" id="cd17729">
    <property type="entry name" value="BRCT_CTDP1"/>
    <property type="match status" value="1"/>
</dbReference>
<comment type="function">
    <text evidence="6">This promotes the activity of RNA polymerase II.</text>
</comment>
<evidence type="ECO:0000256" key="3">
    <source>
        <dbReference type="ARBA" id="ARBA00023242"/>
    </source>
</evidence>
<dbReference type="EMBL" id="GL996503">
    <property type="protein sequence ID" value="EGW31840.1"/>
    <property type="molecule type" value="Genomic_DNA"/>
</dbReference>
<dbReference type="GO" id="GO:0005829">
    <property type="term" value="C:cytosol"/>
    <property type="evidence" value="ECO:0007669"/>
    <property type="project" value="EnsemblFungi"/>
</dbReference>
<dbReference type="SUPFAM" id="SSF52113">
    <property type="entry name" value="BRCT domain"/>
    <property type="match status" value="1"/>
</dbReference>
<feature type="region of interest" description="Disordered" evidence="7">
    <location>
        <begin position="681"/>
        <end position="752"/>
    </location>
</feature>
<dbReference type="eggNOG" id="KOG0323">
    <property type="taxonomic scope" value="Eukaryota"/>
</dbReference>
<feature type="region of interest" description="Disordered" evidence="7">
    <location>
        <begin position="354"/>
        <end position="402"/>
    </location>
</feature>
<dbReference type="PROSITE" id="PS50172">
    <property type="entry name" value="BRCT"/>
    <property type="match status" value="1"/>
</dbReference>
<dbReference type="NCBIfam" id="TIGR02250">
    <property type="entry name" value="FCP1_euk"/>
    <property type="match status" value="1"/>
</dbReference>
<dbReference type="Gene3D" id="3.40.50.1000">
    <property type="entry name" value="HAD superfamily/HAD-like"/>
    <property type="match status" value="1"/>
</dbReference>
<dbReference type="PANTHER" id="PTHR23081:SF36">
    <property type="entry name" value="RNA POLYMERASE II SUBUNIT A C-TERMINAL DOMAIN PHOSPHATASE"/>
    <property type="match status" value="1"/>
</dbReference>
<evidence type="ECO:0000313" key="10">
    <source>
        <dbReference type="EMBL" id="EGW31840.1"/>
    </source>
</evidence>
<feature type="region of interest" description="Disordered" evidence="7">
    <location>
        <begin position="455"/>
        <end position="475"/>
    </location>
</feature>
<dbReference type="OMA" id="DQTVIHC"/>
<dbReference type="FunCoup" id="G3ARZ1">
    <property type="interactions" value="826"/>
</dbReference>
<dbReference type="HOGENOM" id="CLU_007683_0_0_1"/>
<proteinExistence type="predicted"/>
<evidence type="ECO:0000256" key="5">
    <source>
        <dbReference type="ARBA" id="ARBA00048336"/>
    </source>
</evidence>
<dbReference type="Pfam" id="PF00533">
    <property type="entry name" value="BRCT"/>
    <property type="match status" value="1"/>
</dbReference>
<dbReference type="InterPro" id="IPR001357">
    <property type="entry name" value="BRCT_dom"/>
</dbReference>
<evidence type="ECO:0000256" key="6">
    <source>
        <dbReference type="RuleBase" id="RU366066"/>
    </source>
</evidence>
<evidence type="ECO:0000259" key="9">
    <source>
        <dbReference type="PROSITE" id="PS50969"/>
    </source>
</evidence>
<dbReference type="Proteomes" id="UP000000709">
    <property type="component" value="Unassembled WGS sequence"/>
</dbReference>
<keyword evidence="3 6" id="KW-0539">Nucleus</keyword>
<dbReference type="PROSITE" id="PS50969">
    <property type="entry name" value="FCP1"/>
    <property type="match status" value="1"/>
</dbReference>
<dbReference type="Pfam" id="PF03031">
    <property type="entry name" value="NIF"/>
    <property type="match status" value="1"/>
</dbReference>
<feature type="compositionally biased region" description="Acidic residues" evidence="7">
    <location>
        <begin position="379"/>
        <end position="390"/>
    </location>
</feature>
<keyword evidence="2 6" id="KW-0378">Hydrolase</keyword>
<dbReference type="OrthoDB" id="10249888at2759"/>
<name>G3ARZ1_SPAPN</name>
<evidence type="ECO:0000256" key="7">
    <source>
        <dbReference type="SAM" id="MobiDB-lite"/>
    </source>
</evidence>
<reference evidence="10 11" key="1">
    <citation type="journal article" date="2011" name="Proc. Natl. Acad. Sci. U.S.A.">
        <title>Comparative genomics of xylose-fermenting fungi for enhanced biofuel production.</title>
        <authorList>
            <person name="Wohlbach D.J."/>
            <person name="Kuo A."/>
            <person name="Sato T.K."/>
            <person name="Potts K.M."/>
            <person name="Salamov A.A."/>
            <person name="LaButti K.M."/>
            <person name="Sun H."/>
            <person name="Clum A."/>
            <person name="Pangilinan J.L."/>
            <person name="Lindquist E.A."/>
            <person name="Lucas S."/>
            <person name="Lapidus A."/>
            <person name="Jin M."/>
            <person name="Gunawan C."/>
            <person name="Balan V."/>
            <person name="Dale B.E."/>
            <person name="Jeffries T.W."/>
            <person name="Zinkel R."/>
            <person name="Barry K.W."/>
            <person name="Grigoriev I.V."/>
            <person name="Gasch A.P."/>
        </authorList>
    </citation>
    <scope>NUCLEOTIDE SEQUENCE [LARGE SCALE GENOMIC DNA]</scope>
    <source>
        <strain evidence="11">NRRL Y-27907 / 11-Y1</strain>
    </source>
</reference>
<dbReference type="EC" id="3.1.3.16" evidence="6"/>
<dbReference type="SUPFAM" id="SSF56784">
    <property type="entry name" value="HAD-like"/>
    <property type="match status" value="1"/>
</dbReference>
<feature type="domain" description="FCP1 homology" evidence="9">
    <location>
        <begin position="168"/>
        <end position="355"/>
    </location>
</feature>
<dbReference type="GeneID" id="18870262"/>
<dbReference type="AlphaFoldDB" id="G3ARZ1"/>
<gene>
    <name evidence="10" type="ORF">SPAPADRAFT_140004</name>
</gene>
<evidence type="ECO:0000259" key="8">
    <source>
        <dbReference type="PROSITE" id="PS50172"/>
    </source>
</evidence>
<organism evidence="11">
    <name type="scientific">Spathaspora passalidarum (strain NRRL Y-27907 / 11-Y1)</name>
    <dbReference type="NCBI Taxonomy" id="619300"/>
    <lineage>
        <taxon>Eukaryota</taxon>
        <taxon>Fungi</taxon>
        <taxon>Dikarya</taxon>
        <taxon>Ascomycota</taxon>
        <taxon>Saccharomycotina</taxon>
        <taxon>Pichiomycetes</taxon>
        <taxon>Debaryomycetaceae</taxon>
        <taxon>Spathaspora</taxon>
    </lineage>
</organism>
<dbReference type="KEGG" id="spaa:SPAPADRAFT_140004"/>
<sequence>MSEFNESSSPLTPIRLPTSAPFPVIISSILINEGDSVEKHKTIFKYKYWDYQDDPKSTEEPPKKVRVERIGTFESPVTGEIDKININILDTVTDSSVEICTIKEPCTHTVQYGGLCALCGKSLEDERDYSGYNYEDRATISMAHDNTGLRISLDEATKIEQSTTDRLTEEKKLILVVDLDQTVIHATVDPTVGEWQSDPSNPNYPAVKDVKSFCLEEDPITPPNWTGPKLAPTKCWYYVKVRPGLAEFLEQVSNKYEMHIYTMATRNYALAIANIIDPEGKYFGDRILSRDESGSLTHKNLKRLFPVDQSMVVIIDDRGDVWQWESNLIKVVPYDFFVGIGDINSSFLPKKNGQITGPTKKRKSIAKLEAQQAGPVASETEEDVLSEVDYSENNTPATTTPLTSSPVERILELGGGEDNANLLLEQSISRNQSIEQQQHDRPLAKLQHDLEALHQQHHHEENNINEVEDEESEDENLLYDDDNELNSLNKVLANIHDAYYKQANSSKPDLTEIIPSLKSKCLEGITLLFSGIIPLGVPLDSADIVIWAKQFGVKVVNEVYPEVTHVICRDITPESGPTFKARAAHHLYPDTIKIVNPDWLFACLSTWSRVDETEYLLSTTNAKTWLVNNKDVEKYQKMLEENRERELNLMDMSRFDDIESFEEYDLDEANQEVDDFLAGLSEDEDDGEGFNDQEEDEEKADSEEPEVNESNGSGHDTFIQEAYSKKRALGDDEPTPIKKLKQDISPEDDLEELEQELEQELLEGFDDLEE</sequence>
<dbReference type="InterPro" id="IPR039189">
    <property type="entry name" value="Fcp1"/>
</dbReference>
<dbReference type="InterPro" id="IPR036412">
    <property type="entry name" value="HAD-like_sf"/>
</dbReference>
<dbReference type="FunFam" id="3.40.50.1000:FF:000142">
    <property type="entry name" value="Similar to FCP1-like phosphatase"/>
    <property type="match status" value="1"/>
</dbReference>
<evidence type="ECO:0000256" key="1">
    <source>
        <dbReference type="ARBA" id="ARBA00004123"/>
    </source>
</evidence>
<evidence type="ECO:0000313" key="11">
    <source>
        <dbReference type="Proteomes" id="UP000000709"/>
    </source>
</evidence>
<protein>
    <recommendedName>
        <fullName evidence="6">RNA polymerase II subunit A C-terminal domain phosphatase</fullName>
        <ecNumber evidence="6">3.1.3.16</ecNumber>
    </recommendedName>
</protein>
<dbReference type="InterPro" id="IPR023214">
    <property type="entry name" value="HAD_sf"/>
</dbReference>
<feature type="domain" description="BRCT" evidence="8">
    <location>
        <begin position="517"/>
        <end position="617"/>
    </location>
</feature>
<feature type="compositionally biased region" description="Acidic residues" evidence="7">
    <location>
        <begin position="466"/>
        <end position="475"/>
    </location>
</feature>
<feature type="compositionally biased region" description="Acidic residues" evidence="7">
    <location>
        <begin position="681"/>
        <end position="707"/>
    </location>
</feature>
<dbReference type="InterPro" id="IPR004274">
    <property type="entry name" value="FCP1_dom"/>
</dbReference>
<dbReference type="InterPro" id="IPR011947">
    <property type="entry name" value="FCP1_euk"/>
</dbReference>
<keyword evidence="11" id="KW-1185">Reference proteome</keyword>
<dbReference type="PANTHER" id="PTHR23081">
    <property type="entry name" value="RNA POLYMERASE II CTD PHOSPHATASE"/>
    <property type="match status" value="1"/>
</dbReference>